<comment type="caution">
    <text evidence="1">The sequence shown here is derived from an EMBL/GenBank/DDBJ whole genome shotgun (WGS) entry which is preliminary data.</text>
</comment>
<proteinExistence type="predicted"/>
<organism evidence="1 2">
    <name type="scientific">Photorhabdus aegyptia</name>
    <dbReference type="NCBI Taxonomy" id="2805098"/>
    <lineage>
        <taxon>Bacteria</taxon>
        <taxon>Pseudomonadati</taxon>
        <taxon>Pseudomonadota</taxon>
        <taxon>Gammaproteobacteria</taxon>
        <taxon>Enterobacterales</taxon>
        <taxon>Morganellaceae</taxon>
        <taxon>Photorhabdus</taxon>
    </lineage>
</organism>
<name>A0A022PAN9_9GAMM</name>
<dbReference type="RefSeq" id="WP_036783339.1">
    <property type="nucleotide sequence ID" value="NZ_CAWLTM010000014.1"/>
</dbReference>
<dbReference type="InterPro" id="IPR051220">
    <property type="entry name" value="TFA_Chaperone"/>
</dbReference>
<dbReference type="InterPro" id="IPR003458">
    <property type="entry name" value="Phage_T4_Gp38_tail_assem"/>
</dbReference>
<reference evidence="1 2" key="1">
    <citation type="submission" date="2014-03" db="EMBL/GenBank/DDBJ databases">
        <title>Draft Genome of Photorhabdus luminescens BA1, an Egyptian Isolate.</title>
        <authorList>
            <person name="Ghazal S."/>
            <person name="Hurst S.G.IV."/>
            <person name="Morris K."/>
            <person name="Thomas K."/>
            <person name="Tisa L.S."/>
        </authorList>
    </citation>
    <scope>NUCLEOTIDE SEQUENCE [LARGE SCALE GENOMIC DNA]</scope>
    <source>
        <strain evidence="1 2">BA1</strain>
    </source>
</reference>
<evidence type="ECO:0000313" key="1">
    <source>
        <dbReference type="EMBL" id="EYU13247.1"/>
    </source>
</evidence>
<gene>
    <name evidence="1" type="ORF">BA1DRAFT_04289</name>
</gene>
<dbReference type="Proteomes" id="UP000023464">
    <property type="component" value="Unassembled WGS sequence"/>
</dbReference>
<protein>
    <submittedName>
        <fullName evidence="1">Caudovirales tail fiber assembly protein</fullName>
    </submittedName>
</protein>
<accession>A0A022PAN9</accession>
<dbReference type="PANTHER" id="PTHR34413:SF2">
    <property type="entry name" value="PROPHAGE TAIL FIBER ASSEMBLY PROTEIN HOMOLOG TFAE-RELATED"/>
    <property type="match status" value="1"/>
</dbReference>
<sequence length="176" mass="20122">MQNIKNFSQYTPDSEQARKIIEDFNVIYLQSEDGQDWYECQKSFSPDTIKVMYDFNNVIRSISADVSAFNPDGMSVAEVNHLPDSCDISGKWQYINGAIVSREYTKGELVVQAERRKEELLALASNNIAPLQDAVDLDEATLEEIERLKAWKKYRMQANRIDPTIAPDIEWPAQPA</sequence>
<dbReference type="PANTHER" id="PTHR34413">
    <property type="entry name" value="PROPHAGE TAIL FIBER ASSEMBLY PROTEIN HOMOLOG TFAE-RELATED-RELATED"/>
    <property type="match status" value="1"/>
</dbReference>
<dbReference type="AlphaFoldDB" id="A0A022PAN9"/>
<keyword evidence="2" id="KW-1185">Reference proteome</keyword>
<dbReference type="Pfam" id="PF02413">
    <property type="entry name" value="Caudo_TAP"/>
    <property type="match status" value="1"/>
</dbReference>
<evidence type="ECO:0000313" key="2">
    <source>
        <dbReference type="Proteomes" id="UP000023464"/>
    </source>
</evidence>
<dbReference type="PATRIC" id="fig|1393736.3.peg.4373"/>
<dbReference type="EMBL" id="JFGV01000101">
    <property type="protein sequence ID" value="EYU13247.1"/>
    <property type="molecule type" value="Genomic_DNA"/>
</dbReference>